<dbReference type="RefSeq" id="WP_129440093.1">
    <property type="nucleotide sequence ID" value="NZ_CP035492.1"/>
</dbReference>
<reference evidence="1 2" key="1">
    <citation type="submission" date="2019-01" db="EMBL/GenBank/DDBJ databases">
        <title>Genome sequencing of strain FW100M-2.</title>
        <authorList>
            <person name="Heo J."/>
            <person name="Kim S.-J."/>
            <person name="Kim J.-S."/>
            <person name="Hong S.-B."/>
            <person name="Kwon S.-W."/>
        </authorList>
    </citation>
    <scope>NUCLEOTIDE SEQUENCE [LARGE SCALE GENOMIC DNA]</scope>
    <source>
        <strain evidence="1 2">FW100M-2</strain>
    </source>
</reference>
<dbReference type="AlphaFoldDB" id="A0A4P6EU54"/>
<keyword evidence="2" id="KW-1185">Reference proteome</keyword>
<dbReference type="EMBL" id="CP035492">
    <property type="protein sequence ID" value="QAY66472.1"/>
    <property type="molecule type" value="Genomic_DNA"/>
</dbReference>
<dbReference type="OrthoDB" id="2629191at2"/>
<evidence type="ECO:0000313" key="1">
    <source>
        <dbReference type="EMBL" id="QAY66472.1"/>
    </source>
</evidence>
<sequence length="67" mass="7626">MRVLVMEKLPSGELRQIDDREWTDAMIGALHHVNYLMVGGVEYETIEGRLNIDSGTMELLAVKVQPR</sequence>
<dbReference type="Proteomes" id="UP000293568">
    <property type="component" value="Chromosome"/>
</dbReference>
<protein>
    <submittedName>
        <fullName evidence="1">Uncharacterized protein</fullName>
    </submittedName>
</protein>
<organism evidence="1 2">
    <name type="scientific">Paenibacillus protaetiae</name>
    <dbReference type="NCBI Taxonomy" id="2509456"/>
    <lineage>
        <taxon>Bacteria</taxon>
        <taxon>Bacillati</taxon>
        <taxon>Bacillota</taxon>
        <taxon>Bacilli</taxon>
        <taxon>Bacillales</taxon>
        <taxon>Paenibacillaceae</taxon>
        <taxon>Paenibacillus</taxon>
    </lineage>
</organism>
<dbReference type="KEGG" id="pprt:ET464_08670"/>
<name>A0A4P6EU54_9BACL</name>
<proteinExistence type="predicted"/>
<accession>A0A4P6EU54</accession>
<gene>
    <name evidence="1" type="ORF">ET464_08670</name>
</gene>
<evidence type="ECO:0000313" key="2">
    <source>
        <dbReference type="Proteomes" id="UP000293568"/>
    </source>
</evidence>